<gene>
    <name evidence="13" type="ORF">E1B28_010341</name>
</gene>
<comment type="caution">
    <text evidence="13">The sequence shown here is derived from an EMBL/GenBank/DDBJ whole genome shotgun (WGS) entry which is preliminary data.</text>
</comment>
<evidence type="ECO:0000259" key="8">
    <source>
        <dbReference type="Pfam" id="PF04762"/>
    </source>
</evidence>
<dbReference type="GO" id="GO:0005829">
    <property type="term" value="C:cytosol"/>
    <property type="evidence" value="ECO:0007669"/>
    <property type="project" value="TreeGrafter"/>
</dbReference>
<sequence length="1325" mass="148005">MRNLVLSSTQTVSLQNSQICGISLDLDQNCYYAASERVSPAGEVEVDIWKVDRDGDSDPTPYCKFSTIASESSTSAQLVSLRVVPEHQRLIAITRGGDITTIPLEEENTVPEVEGSVDEGILAACWSPDESVLVLVTGDLKLILMTSTFDVLSEGPIETSDFGEDAPVNVGWGSKKTQFHGSLGKVAAQAPINVAVGSSPDDDNFPRISWRGDGTYFVVSSTTSQHSSLPHRILRVYDRQGALQSSSENVPGLEHSLAWRPSGNLIASTQRFGFEGGGAGRAGRHDVVFFERNGLRHGEFELRPAHIGTTTNDKSSLRWGYRVREMIWNADSNILGVWIERQGGDLVQLWTTGNYHWYLKQEIATTSLSSSHFTSVTWHPENAMELILTTSSDIIRRSYGWETSASTSAPPNDSALVGVVDGTTLLLTPFRTQNVPPPMASHQLSLSSPASSLPFSSSRIPVHTTFSPTSDILAVLWETGYFELWLMRTRLGAGRGKVMDPDRIHSSQNKIENGLQYNQIILLDTSESSTKSLSVGLLASGTSVNDTVVVHTSSDGEVASVTMTGRNGRLISAGDAVIWQDSDGSLLEVDIKDETSTPVAQFSEYCPTARRVLVPTHESPLYIGLANSGKLLVTAEDLTSIVIAPNATSISVASGYLIYTSSAHEAVFVPLSTLHDLLTPDEEGKLKAIPSGWEKRRVERGSRIVVPVPSAMSLVLQMPRGNLETINPRPLVLEVVKQDLDSGQYRKAFLSCRKHRIDLNFLVEHDQGVFLEGLSSFVDEVHEADYINLFLTSIGQGSQSPEKIGQLCDPIRAELEKRDLKKYVNSILTAHAVKAPPDLEAGLSLLLRLRDTDPSLVEDAVKYIIFLADANKLFDTALGMYDFSLVLMIAQHSQKDPREYLPYLRELRALDPYYQRFRIDDHLRRYASALRNLSLAGHSRFDEAIEYAERHQLYEEALKIWKGTEYYSKVLEVYGDWLYERREFKDAASAFVESGNLRKAMVAHEKALEWQELFDLAVRTQASDEDLQDMGYRVSEDLISKKRFTEAARVLLDYVDDVRMVIMTFVQGNEFSEARRITSLKRKPELLKEIIYPGAHESCSQIAEDVSEMREQLRKQLNRIRELRIKKVEEPDEFYGVEDTALHNVDVMTDVSMAPTAFTRYTMAPSTASRASKRSSRSKRKMERKVGSGRKGTVDEEEYLLKSVTKLMGRFSATRDEVGKLLPHLLQFSAEHRLEGLEMQKDVDGFERELKEGVDEVWTKAAEGDTDDGIGQNQEGQETIALRDSWAARMEEAERNRRINPIDRVSKPEITLNQDWKMKLLELER</sequence>
<dbReference type="InterPro" id="IPR056166">
    <property type="entry name" value="TPR_ELP1"/>
</dbReference>
<feature type="domain" description="ELP1 N-terminal second beta-propeller" evidence="9">
    <location>
        <begin position="419"/>
        <end position="705"/>
    </location>
</feature>
<keyword evidence="4" id="KW-0819">tRNA processing</keyword>
<dbReference type="GO" id="GO:0000049">
    <property type="term" value="F:tRNA binding"/>
    <property type="evidence" value="ECO:0007669"/>
    <property type="project" value="TreeGrafter"/>
</dbReference>
<organism evidence="13 14">
    <name type="scientific">Marasmius oreades</name>
    <name type="common">fairy-ring Marasmius</name>
    <dbReference type="NCBI Taxonomy" id="181124"/>
    <lineage>
        <taxon>Eukaryota</taxon>
        <taxon>Fungi</taxon>
        <taxon>Dikarya</taxon>
        <taxon>Basidiomycota</taxon>
        <taxon>Agaricomycotina</taxon>
        <taxon>Agaricomycetes</taxon>
        <taxon>Agaricomycetidae</taxon>
        <taxon>Agaricales</taxon>
        <taxon>Marasmiineae</taxon>
        <taxon>Marasmiaceae</taxon>
        <taxon>Marasmius</taxon>
    </lineage>
</organism>
<keyword evidence="6" id="KW-0175">Coiled coil</keyword>
<dbReference type="OrthoDB" id="40048at2759"/>
<dbReference type="PIRSF" id="PIRSF017233">
    <property type="entry name" value="IKAP"/>
    <property type="match status" value="1"/>
</dbReference>
<dbReference type="InterPro" id="IPR056165">
    <property type="entry name" value="Beta-prop_ELP1_2nd"/>
</dbReference>
<evidence type="ECO:0000259" key="11">
    <source>
        <dbReference type="Pfam" id="PF23925"/>
    </source>
</evidence>
<keyword evidence="14" id="KW-1185">Reference proteome</keyword>
<evidence type="ECO:0000313" key="13">
    <source>
        <dbReference type="EMBL" id="KAG7091294.1"/>
    </source>
</evidence>
<protein>
    <recommendedName>
        <fullName evidence="5">Elongator complex protein 1</fullName>
    </recommendedName>
</protein>
<feature type="domain" description="ELP1 first N-terminal beta-propeller" evidence="8">
    <location>
        <begin position="1"/>
        <end position="381"/>
    </location>
</feature>
<evidence type="ECO:0000256" key="7">
    <source>
        <dbReference type="SAM" id="MobiDB-lite"/>
    </source>
</evidence>
<evidence type="ECO:0000313" key="14">
    <source>
        <dbReference type="Proteomes" id="UP001049176"/>
    </source>
</evidence>
<dbReference type="KEGG" id="more:E1B28_010341"/>
<dbReference type="Pfam" id="PF23878">
    <property type="entry name" value="TPR_ELP1"/>
    <property type="match status" value="1"/>
</dbReference>
<name>A0A9P7UTI9_9AGAR</name>
<comment type="subcellular location">
    <subcellularLocation>
        <location evidence="5">Cytoplasm</location>
    </subcellularLocation>
    <subcellularLocation>
        <location evidence="5">Nucleus</location>
    </subcellularLocation>
</comment>
<dbReference type="GO" id="GO:0005634">
    <property type="term" value="C:nucleus"/>
    <property type="evidence" value="ECO:0007669"/>
    <property type="project" value="UniProtKB-SubCell"/>
</dbReference>
<feature type="domain" description="ELP1 alpha-solenoid" evidence="11">
    <location>
        <begin position="729"/>
        <end position="794"/>
    </location>
</feature>
<dbReference type="Pfam" id="PF23925">
    <property type="entry name" value="A-sol_ELP1"/>
    <property type="match status" value="2"/>
</dbReference>
<evidence type="ECO:0000256" key="1">
    <source>
        <dbReference type="ARBA" id="ARBA00005043"/>
    </source>
</evidence>
<feature type="region of interest" description="Disordered" evidence="7">
    <location>
        <begin position="1164"/>
        <end position="1192"/>
    </location>
</feature>
<evidence type="ECO:0000256" key="4">
    <source>
        <dbReference type="ARBA" id="ARBA00022694"/>
    </source>
</evidence>
<dbReference type="Pfam" id="PF04762">
    <property type="entry name" value="Beta-prop_ELP1_1st"/>
    <property type="match status" value="1"/>
</dbReference>
<evidence type="ECO:0000259" key="9">
    <source>
        <dbReference type="Pfam" id="PF23797"/>
    </source>
</evidence>
<comment type="similarity">
    <text evidence="2 5">Belongs to the ELP1/IKA1 family.</text>
</comment>
<dbReference type="Pfam" id="PF23797">
    <property type="entry name" value="Beta-prop_ELP1_2nd"/>
    <property type="match status" value="1"/>
</dbReference>
<feature type="coiled-coil region" evidence="6">
    <location>
        <begin position="1103"/>
        <end position="1130"/>
    </location>
</feature>
<dbReference type="InterPro" id="IPR056167">
    <property type="entry name" value="A-sol_ELP1"/>
</dbReference>
<dbReference type="InterPro" id="IPR006849">
    <property type="entry name" value="Elp1"/>
</dbReference>
<feature type="domain" description="ELP1 TPR" evidence="10">
    <location>
        <begin position="914"/>
        <end position="1076"/>
    </location>
</feature>
<evidence type="ECO:0000259" key="12">
    <source>
        <dbReference type="Pfam" id="PF23936"/>
    </source>
</evidence>
<feature type="domain" description="ELP1 alpha-solenoid" evidence="11">
    <location>
        <begin position="799"/>
        <end position="907"/>
    </location>
</feature>
<feature type="domain" description="ELP1 three-helical bundle" evidence="12">
    <location>
        <begin position="1091"/>
        <end position="1250"/>
    </location>
</feature>
<proteinExistence type="inferred from homology"/>
<dbReference type="InterPro" id="IPR056164">
    <property type="entry name" value="Beta-prop_ELP1_1st"/>
</dbReference>
<feature type="compositionally biased region" description="Basic residues" evidence="7">
    <location>
        <begin position="1171"/>
        <end position="1183"/>
    </location>
</feature>
<comment type="pathway">
    <text evidence="1">tRNA modification; 5-methoxycarbonylmethyl-2-thiouridine-tRNA biosynthesis.</text>
</comment>
<keyword evidence="3 5" id="KW-0963">Cytoplasm</keyword>
<dbReference type="Pfam" id="PF23936">
    <property type="entry name" value="HB_ELP1"/>
    <property type="match status" value="1"/>
</dbReference>
<dbReference type="GeneID" id="66079417"/>
<dbReference type="RefSeq" id="XP_043007764.1">
    <property type="nucleotide sequence ID" value="XM_043155298.1"/>
</dbReference>
<accession>A0A9P7UTI9</accession>
<evidence type="ECO:0000256" key="6">
    <source>
        <dbReference type="SAM" id="Coils"/>
    </source>
</evidence>
<comment type="function">
    <text evidence="5">Component of the elongator complex which is required for multiple tRNA modifications, including mcm5U (5-methoxycarbonylmethyl uridine), mcm5s2U (5-methoxycarbonylmethyl-2-thiouridine), and ncm5U (5-carbamoylmethyl uridine). The elongator complex catalyzes formation of carboxymethyluridine in the wobble base at position 34 in tRNAs.</text>
</comment>
<dbReference type="PANTHER" id="PTHR12747">
    <property type="entry name" value="ELONGATOR COMPLEX PROTEIN 1"/>
    <property type="match status" value="1"/>
</dbReference>
<dbReference type="GO" id="GO:0002926">
    <property type="term" value="P:tRNA wobble base 5-methoxycarbonylmethyl-2-thiouridinylation"/>
    <property type="evidence" value="ECO:0007669"/>
    <property type="project" value="TreeGrafter"/>
</dbReference>
<evidence type="ECO:0000256" key="2">
    <source>
        <dbReference type="ARBA" id="ARBA00006086"/>
    </source>
</evidence>
<dbReference type="GO" id="GO:0033588">
    <property type="term" value="C:elongator holoenzyme complex"/>
    <property type="evidence" value="ECO:0007669"/>
    <property type="project" value="InterPro"/>
</dbReference>
<evidence type="ECO:0000256" key="3">
    <source>
        <dbReference type="ARBA" id="ARBA00022490"/>
    </source>
</evidence>
<evidence type="ECO:0000256" key="5">
    <source>
        <dbReference type="PIRNR" id="PIRNR017233"/>
    </source>
</evidence>
<dbReference type="InterPro" id="IPR056169">
    <property type="entry name" value="HB_ELP1"/>
</dbReference>
<dbReference type="SUPFAM" id="SSF69322">
    <property type="entry name" value="Tricorn protease domain 2"/>
    <property type="match status" value="1"/>
</dbReference>
<dbReference type="Proteomes" id="UP001049176">
    <property type="component" value="Chromosome 6"/>
</dbReference>
<reference evidence="13" key="1">
    <citation type="journal article" date="2021" name="Genome Biol. Evol.">
        <title>The assembled and annotated genome of the fairy-ring fungus Marasmius oreades.</title>
        <authorList>
            <person name="Hiltunen M."/>
            <person name="Ament-Velasquez S.L."/>
            <person name="Johannesson H."/>
        </authorList>
    </citation>
    <scope>NUCLEOTIDE SEQUENCE</scope>
    <source>
        <strain evidence="13">03SP1</strain>
    </source>
</reference>
<dbReference type="PANTHER" id="PTHR12747:SF0">
    <property type="entry name" value="ELONGATOR COMPLEX PROTEIN 1"/>
    <property type="match status" value="1"/>
</dbReference>
<evidence type="ECO:0000259" key="10">
    <source>
        <dbReference type="Pfam" id="PF23878"/>
    </source>
</evidence>
<keyword evidence="5" id="KW-0539">Nucleus</keyword>
<dbReference type="EMBL" id="CM032186">
    <property type="protein sequence ID" value="KAG7091294.1"/>
    <property type="molecule type" value="Genomic_DNA"/>
</dbReference>